<dbReference type="RefSeq" id="WP_155087744.1">
    <property type="nucleotide sequence ID" value="NZ_WJYA01000003.1"/>
</dbReference>
<feature type="chain" id="PRO_5029783990" description="Outer membrane protein beta-barrel domain-containing protein" evidence="1">
    <location>
        <begin position="20"/>
        <end position="172"/>
    </location>
</feature>
<organism evidence="2 3">
    <name type="scientific">Winogradskyella ouciana</name>
    <dbReference type="NCBI Taxonomy" id="2608631"/>
    <lineage>
        <taxon>Bacteria</taxon>
        <taxon>Pseudomonadati</taxon>
        <taxon>Bacteroidota</taxon>
        <taxon>Flavobacteriia</taxon>
        <taxon>Flavobacteriales</taxon>
        <taxon>Flavobacteriaceae</taxon>
        <taxon>Winogradskyella</taxon>
    </lineage>
</organism>
<gene>
    <name evidence="2" type="ORF">F1003_03050</name>
</gene>
<reference evidence="2 3" key="1">
    <citation type="submission" date="2019-11" db="EMBL/GenBank/DDBJ databases">
        <title>Winogradskyella ouciana sp. nov., isolated from the hadal seawater of the Mariana Trench.</title>
        <authorList>
            <person name="Liu R."/>
        </authorList>
    </citation>
    <scope>NUCLEOTIDE SEQUENCE [LARGE SCALE GENOMIC DNA]</scope>
    <source>
        <strain evidence="2 3">ZXX205</strain>
    </source>
</reference>
<dbReference type="InterPro" id="IPR011250">
    <property type="entry name" value="OMP/PagP_B-barrel"/>
</dbReference>
<accession>A0A7K1G9F0</accession>
<comment type="caution">
    <text evidence="2">The sequence shown here is derived from an EMBL/GenBank/DDBJ whole genome shotgun (WGS) entry which is preliminary data.</text>
</comment>
<keyword evidence="3" id="KW-1185">Reference proteome</keyword>
<sequence>MRSLFLAAFAVFAFLNLNAQGDDDHGPIQEGKWQIEINTGSWTTGSTAFSLTSVDGETMWSVGGEGGYFVADDLAIKAGLGYSDFGDDFSSFSYKIGAKYYINSEFPVGLDFTGTSFKDFDENPSYVGIEGGYAWFITQKVSVEPKLRYNISMNSDFYDDALQVLIGFAIHL</sequence>
<evidence type="ECO:0000256" key="1">
    <source>
        <dbReference type="SAM" id="SignalP"/>
    </source>
</evidence>
<dbReference type="EMBL" id="WJYA01000003">
    <property type="protein sequence ID" value="MTE25900.1"/>
    <property type="molecule type" value="Genomic_DNA"/>
</dbReference>
<evidence type="ECO:0008006" key="4">
    <source>
        <dbReference type="Google" id="ProtNLM"/>
    </source>
</evidence>
<keyword evidence="1" id="KW-0732">Signal</keyword>
<evidence type="ECO:0000313" key="2">
    <source>
        <dbReference type="EMBL" id="MTE25900.1"/>
    </source>
</evidence>
<protein>
    <recommendedName>
        <fullName evidence="4">Outer membrane protein beta-barrel domain-containing protein</fullName>
    </recommendedName>
</protein>
<name>A0A7K1G9F0_9FLAO</name>
<dbReference type="SUPFAM" id="SSF56925">
    <property type="entry name" value="OMPA-like"/>
    <property type="match status" value="1"/>
</dbReference>
<feature type="signal peptide" evidence="1">
    <location>
        <begin position="1"/>
        <end position="19"/>
    </location>
</feature>
<dbReference type="Proteomes" id="UP000447545">
    <property type="component" value="Unassembled WGS sequence"/>
</dbReference>
<evidence type="ECO:0000313" key="3">
    <source>
        <dbReference type="Proteomes" id="UP000447545"/>
    </source>
</evidence>
<dbReference type="AlphaFoldDB" id="A0A7K1G9F0"/>
<proteinExistence type="predicted"/>